<dbReference type="InterPro" id="IPR036397">
    <property type="entry name" value="RNaseH_sf"/>
</dbReference>
<accession>A0A9Q3DLT1</accession>
<name>A0A9Q3DLT1_9BASI</name>
<dbReference type="Pfam" id="PF13358">
    <property type="entry name" value="DDE_3"/>
    <property type="match status" value="1"/>
</dbReference>
<evidence type="ECO:0000313" key="2">
    <source>
        <dbReference type="EMBL" id="MBW0502232.1"/>
    </source>
</evidence>
<dbReference type="Proteomes" id="UP000765509">
    <property type="component" value="Unassembled WGS sequence"/>
</dbReference>
<dbReference type="Gene3D" id="3.30.420.10">
    <property type="entry name" value="Ribonuclease H-like superfamily/Ribonuclease H"/>
    <property type="match status" value="1"/>
</dbReference>
<feature type="domain" description="Tc1-like transposase DDE" evidence="1">
    <location>
        <begin position="3"/>
        <end position="60"/>
    </location>
</feature>
<organism evidence="2 3">
    <name type="scientific">Austropuccinia psidii MF-1</name>
    <dbReference type="NCBI Taxonomy" id="1389203"/>
    <lineage>
        <taxon>Eukaryota</taxon>
        <taxon>Fungi</taxon>
        <taxon>Dikarya</taxon>
        <taxon>Basidiomycota</taxon>
        <taxon>Pucciniomycotina</taxon>
        <taxon>Pucciniomycetes</taxon>
        <taxon>Pucciniales</taxon>
        <taxon>Sphaerophragmiaceae</taxon>
        <taxon>Austropuccinia</taxon>
    </lineage>
</organism>
<comment type="caution">
    <text evidence="2">The sequence shown here is derived from an EMBL/GenBank/DDBJ whole genome shotgun (WGS) entry which is preliminary data.</text>
</comment>
<protein>
    <recommendedName>
        <fullName evidence="1">Tc1-like transposase DDE domain-containing protein</fullName>
    </recommendedName>
</protein>
<dbReference type="InterPro" id="IPR038717">
    <property type="entry name" value="Tc1-like_DDE_dom"/>
</dbReference>
<dbReference type="EMBL" id="AVOT02016710">
    <property type="protein sequence ID" value="MBW0502232.1"/>
    <property type="molecule type" value="Genomic_DNA"/>
</dbReference>
<evidence type="ECO:0000313" key="3">
    <source>
        <dbReference type="Proteomes" id="UP000765509"/>
    </source>
</evidence>
<dbReference type="GO" id="GO:0003676">
    <property type="term" value="F:nucleic acid binding"/>
    <property type="evidence" value="ECO:0007669"/>
    <property type="project" value="InterPro"/>
</dbReference>
<sequence>MEDGAPIHSAQVSEAWLQPHGIRKLKWTANSPDLNPIKNIWFKMKYSVIDFFQPKTIEELVATIHAVWATIPIEFLDILVNYIPERIQSVIAKNGAPT</sequence>
<proteinExistence type="predicted"/>
<dbReference type="OrthoDB" id="3242359at2759"/>
<evidence type="ECO:0000259" key="1">
    <source>
        <dbReference type="Pfam" id="PF13358"/>
    </source>
</evidence>
<gene>
    <name evidence="2" type="ORF">O181_041947</name>
</gene>
<keyword evidence="3" id="KW-1185">Reference proteome</keyword>
<reference evidence="2" key="1">
    <citation type="submission" date="2021-03" db="EMBL/GenBank/DDBJ databases">
        <title>Draft genome sequence of rust myrtle Austropuccinia psidii MF-1, a brazilian biotype.</title>
        <authorList>
            <person name="Quecine M.C."/>
            <person name="Pachon D.M.R."/>
            <person name="Bonatelli M.L."/>
            <person name="Correr F.H."/>
            <person name="Franceschini L.M."/>
            <person name="Leite T.F."/>
            <person name="Margarido G.R.A."/>
            <person name="Almeida C.A."/>
            <person name="Ferrarezi J.A."/>
            <person name="Labate C.A."/>
        </authorList>
    </citation>
    <scope>NUCLEOTIDE SEQUENCE</scope>
    <source>
        <strain evidence="2">MF-1</strain>
    </source>
</reference>
<dbReference type="AlphaFoldDB" id="A0A9Q3DLT1"/>